<dbReference type="AlphaFoldDB" id="X6NQ26"/>
<dbReference type="InterPro" id="IPR011043">
    <property type="entry name" value="Gal_Oxase/kelch_b-propeller"/>
</dbReference>
<accession>X6NQ26</accession>
<keyword evidence="3" id="KW-1185">Reference proteome</keyword>
<proteinExistence type="predicted"/>
<dbReference type="Gene3D" id="2.120.10.80">
    <property type="entry name" value="Kelch-type beta propeller"/>
    <property type="match status" value="1"/>
</dbReference>
<name>X6NQ26_RETFI</name>
<dbReference type="EMBL" id="ASPP01006915">
    <property type="protein sequence ID" value="ETO28023.1"/>
    <property type="molecule type" value="Genomic_DNA"/>
</dbReference>
<organism evidence="2 3">
    <name type="scientific">Reticulomyxa filosa</name>
    <dbReference type="NCBI Taxonomy" id="46433"/>
    <lineage>
        <taxon>Eukaryota</taxon>
        <taxon>Sar</taxon>
        <taxon>Rhizaria</taxon>
        <taxon>Retaria</taxon>
        <taxon>Foraminifera</taxon>
        <taxon>Monothalamids</taxon>
        <taxon>Reticulomyxidae</taxon>
        <taxon>Reticulomyxa</taxon>
    </lineage>
</organism>
<evidence type="ECO:0000313" key="3">
    <source>
        <dbReference type="Proteomes" id="UP000023152"/>
    </source>
</evidence>
<protein>
    <recommendedName>
        <fullName evidence="4">Kelch motif family protein</fullName>
    </recommendedName>
</protein>
<dbReference type="OrthoDB" id="432528at2759"/>
<feature type="coiled-coil region" evidence="1">
    <location>
        <begin position="361"/>
        <end position="405"/>
    </location>
</feature>
<comment type="caution">
    <text evidence="2">The sequence shown here is derived from an EMBL/GenBank/DDBJ whole genome shotgun (WGS) entry which is preliminary data.</text>
</comment>
<keyword evidence="1" id="KW-0175">Coiled coil</keyword>
<dbReference type="SUPFAM" id="SSF50965">
    <property type="entry name" value="Galactose oxidase, central domain"/>
    <property type="match status" value="1"/>
</dbReference>
<dbReference type="Proteomes" id="UP000023152">
    <property type="component" value="Unassembled WGS sequence"/>
</dbReference>
<sequence>MSSNDDKAKQVERTDVTLAFETLAPLPILLSLTQAVVHKHEILICGGFLERSCFSYHTLKNQYKYICSYPKDVALRGHCVVKRVNNDNPKAITLLSFGGQRSAETKHTLILKYISVWNEEYGTKIEDETYSNEWLPFTDMDNNPVSIGRKQDNYEGVRAVIGGRKDNLLFISYRPKNIDVFDLDTFQYISQNLLPIDCNSDVYFHCFMLKPEDPTTIRKTNAHEKKNGIVLFCENVGLLVEYNEDSNAFEMQKLRVCSTIRSFNFYAYVRINSDILFFGGYGTELGISRSVHKYSMIKNKWIKFEHNLAIPLFGSIGILNDDNKHIHILGGRADKGYEVSTHMKADVMEWMKEKTEVEAQWSMEETKIEEEEREKENVKKEIEDVKRMKKEIEEIKQKYNLETLNVD</sequence>
<evidence type="ECO:0000256" key="1">
    <source>
        <dbReference type="SAM" id="Coils"/>
    </source>
</evidence>
<gene>
    <name evidence="2" type="ORF">RFI_09109</name>
</gene>
<evidence type="ECO:0000313" key="2">
    <source>
        <dbReference type="EMBL" id="ETO28023.1"/>
    </source>
</evidence>
<reference evidence="2 3" key="1">
    <citation type="journal article" date="2013" name="Curr. Biol.">
        <title>The Genome of the Foraminiferan Reticulomyxa filosa.</title>
        <authorList>
            <person name="Glockner G."/>
            <person name="Hulsmann N."/>
            <person name="Schleicher M."/>
            <person name="Noegel A.A."/>
            <person name="Eichinger L."/>
            <person name="Gallinger C."/>
            <person name="Pawlowski J."/>
            <person name="Sierra R."/>
            <person name="Euteneuer U."/>
            <person name="Pillet L."/>
            <person name="Moustafa A."/>
            <person name="Platzer M."/>
            <person name="Groth M."/>
            <person name="Szafranski K."/>
            <person name="Schliwa M."/>
        </authorList>
    </citation>
    <scope>NUCLEOTIDE SEQUENCE [LARGE SCALE GENOMIC DNA]</scope>
</reference>
<dbReference type="InterPro" id="IPR015915">
    <property type="entry name" value="Kelch-typ_b-propeller"/>
</dbReference>
<evidence type="ECO:0008006" key="4">
    <source>
        <dbReference type="Google" id="ProtNLM"/>
    </source>
</evidence>